<keyword evidence="5" id="KW-0808">Transferase</keyword>
<evidence type="ECO:0000256" key="8">
    <source>
        <dbReference type="ARBA" id="ARBA00049348"/>
    </source>
</evidence>
<evidence type="ECO:0000259" key="10">
    <source>
        <dbReference type="Pfam" id="PF02870"/>
    </source>
</evidence>
<evidence type="ECO:0000256" key="3">
    <source>
        <dbReference type="ARBA" id="ARBA00011918"/>
    </source>
</evidence>
<dbReference type="STRING" id="1291764.GCA_001311235_01135"/>
<comment type="catalytic activity">
    <reaction evidence="1">
        <text>a 4-O-methyl-thymidine in DNA + L-cysteinyl-[protein] = a thymidine in DNA + S-methyl-L-cysteinyl-[protein]</text>
        <dbReference type="Rhea" id="RHEA:53428"/>
        <dbReference type="Rhea" id="RHEA-COMP:10131"/>
        <dbReference type="Rhea" id="RHEA-COMP:10132"/>
        <dbReference type="Rhea" id="RHEA-COMP:13555"/>
        <dbReference type="Rhea" id="RHEA-COMP:13556"/>
        <dbReference type="ChEBI" id="CHEBI:29950"/>
        <dbReference type="ChEBI" id="CHEBI:82612"/>
        <dbReference type="ChEBI" id="CHEBI:137386"/>
        <dbReference type="ChEBI" id="CHEBI:137387"/>
        <dbReference type="EC" id="2.1.1.63"/>
    </reaction>
</comment>
<dbReference type="InterPro" id="IPR001497">
    <property type="entry name" value="MethylDNA_cys_MeTrfase_AS"/>
</dbReference>
<dbReference type="Proteomes" id="UP000218181">
    <property type="component" value="Unassembled WGS sequence"/>
</dbReference>
<dbReference type="GO" id="GO:0003908">
    <property type="term" value="F:methylated-DNA-[protein]-cysteine S-methyltransferase activity"/>
    <property type="evidence" value="ECO:0007669"/>
    <property type="project" value="UniProtKB-EC"/>
</dbReference>
<dbReference type="SUPFAM" id="SSF53155">
    <property type="entry name" value="Methylated DNA-protein cysteine methyltransferase domain"/>
    <property type="match status" value="1"/>
</dbReference>
<accession>A0A2A5RNN8</accession>
<comment type="caution">
    <text evidence="11">The sequence shown here is derived from an EMBL/GenBank/DDBJ whole genome shotgun (WGS) entry which is preliminary data.</text>
</comment>
<keyword evidence="7" id="KW-0234">DNA repair</keyword>
<evidence type="ECO:0000313" key="11">
    <source>
        <dbReference type="EMBL" id="PCS00967.1"/>
    </source>
</evidence>
<dbReference type="InterPro" id="IPR014048">
    <property type="entry name" value="MethylDNA_cys_MeTrfase_DNA-bd"/>
</dbReference>
<dbReference type="Gene3D" id="3.30.160.70">
    <property type="entry name" value="Methylated DNA-protein cysteine methyltransferase domain"/>
    <property type="match status" value="1"/>
</dbReference>
<organism evidence="11 12">
    <name type="scientific">Lactococcus fujiensis JCM 16395</name>
    <dbReference type="NCBI Taxonomy" id="1291764"/>
    <lineage>
        <taxon>Bacteria</taxon>
        <taxon>Bacillati</taxon>
        <taxon>Bacillota</taxon>
        <taxon>Bacilli</taxon>
        <taxon>Lactobacillales</taxon>
        <taxon>Streptococcaceae</taxon>
        <taxon>Lactococcus</taxon>
    </lineage>
</organism>
<dbReference type="FunFam" id="1.10.10.10:FF:000214">
    <property type="entry name" value="Methylated-DNA--protein-cysteine methyltransferase"/>
    <property type="match status" value="1"/>
</dbReference>
<dbReference type="NCBIfam" id="TIGR00589">
    <property type="entry name" value="ogt"/>
    <property type="match status" value="1"/>
</dbReference>
<feature type="domain" description="Methylated-DNA-[protein]-cysteine S-methyltransferase DNA binding" evidence="9">
    <location>
        <begin position="86"/>
        <end position="165"/>
    </location>
</feature>
<comment type="similarity">
    <text evidence="2">Belongs to the MGMT family.</text>
</comment>
<dbReference type="PANTHER" id="PTHR10815:SF5">
    <property type="entry name" value="METHYLATED-DNA--PROTEIN-CYSTEINE METHYLTRANSFERASE"/>
    <property type="match status" value="1"/>
</dbReference>
<dbReference type="EMBL" id="JXJU01000002">
    <property type="protein sequence ID" value="PCS00967.1"/>
    <property type="molecule type" value="Genomic_DNA"/>
</dbReference>
<reference evidence="11 12" key="1">
    <citation type="submission" date="2014-12" db="EMBL/GenBank/DDBJ databases">
        <title>Draft genome sequences of 10 type strains of Lactococcus.</title>
        <authorList>
            <person name="Sun Z."/>
            <person name="Zhong Z."/>
            <person name="Liu W."/>
            <person name="Zhang W."/>
            <person name="Zhang H."/>
        </authorList>
    </citation>
    <scope>NUCLEOTIDE SEQUENCE [LARGE SCALE GENOMIC DNA]</scope>
    <source>
        <strain evidence="11 12">JCM 16395</strain>
    </source>
</reference>
<dbReference type="GO" id="GO:0032259">
    <property type="term" value="P:methylation"/>
    <property type="evidence" value="ECO:0007669"/>
    <property type="project" value="UniProtKB-KW"/>
</dbReference>
<dbReference type="GO" id="GO:0006281">
    <property type="term" value="P:DNA repair"/>
    <property type="evidence" value="ECO:0007669"/>
    <property type="project" value="UniProtKB-KW"/>
</dbReference>
<evidence type="ECO:0000313" key="12">
    <source>
        <dbReference type="Proteomes" id="UP000218181"/>
    </source>
</evidence>
<keyword evidence="4" id="KW-0489">Methyltransferase</keyword>
<dbReference type="SUPFAM" id="SSF46767">
    <property type="entry name" value="Methylated DNA-protein cysteine methyltransferase, C-terminal domain"/>
    <property type="match status" value="1"/>
</dbReference>
<dbReference type="InterPro" id="IPR008332">
    <property type="entry name" value="MethylG_MeTrfase_N"/>
</dbReference>
<evidence type="ECO:0000256" key="2">
    <source>
        <dbReference type="ARBA" id="ARBA00008711"/>
    </source>
</evidence>
<dbReference type="Pfam" id="PF01035">
    <property type="entry name" value="DNA_binding_1"/>
    <property type="match status" value="1"/>
</dbReference>
<feature type="domain" description="Methylguanine DNA methyltransferase ribonuclease-like" evidence="10">
    <location>
        <begin position="6"/>
        <end position="80"/>
    </location>
</feature>
<dbReference type="RefSeq" id="WP_096817161.1">
    <property type="nucleotide sequence ID" value="NZ_JXJU01000002.1"/>
</dbReference>
<gene>
    <name evidence="11" type="ORF">RT41_GL000757</name>
</gene>
<evidence type="ECO:0000259" key="9">
    <source>
        <dbReference type="Pfam" id="PF01035"/>
    </source>
</evidence>
<protein>
    <recommendedName>
        <fullName evidence="3">methylated-DNA--[protein]-cysteine S-methyltransferase</fullName>
        <ecNumber evidence="3">2.1.1.63</ecNumber>
    </recommendedName>
</protein>
<dbReference type="EC" id="2.1.1.63" evidence="3"/>
<keyword evidence="6" id="KW-0227">DNA damage</keyword>
<sequence>MKKIVFKHYFSTKLGEMLMLSDRERLYLLEFVDRKHLEKIIGRLGVEISAVEEKIPLQDQVEKEVNAYFLGQLKTFTLPIGFIGTEFQKAVWNQVCQIKYGQTSTYQQIAYKMGNAHAARAIGAANGRNHFAIIVPCHRLLHADGSLADYAGGLWRKKWLLEHEADDPQANKGD</sequence>
<dbReference type="Gene3D" id="1.10.10.10">
    <property type="entry name" value="Winged helix-like DNA-binding domain superfamily/Winged helix DNA-binding domain"/>
    <property type="match status" value="1"/>
</dbReference>
<dbReference type="PROSITE" id="PS00374">
    <property type="entry name" value="MGMT"/>
    <property type="match status" value="1"/>
</dbReference>
<evidence type="ECO:0000256" key="5">
    <source>
        <dbReference type="ARBA" id="ARBA00022679"/>
    </source>
</evidence>
<dbReference type="AlphaFoldDB" id="A0A2A5RNN8"/>
<dbReference type="InterPro" id="IPR036631">
    <property type="entry name" value="MGMT_N_sf"/>
</dbReference>
<evidence type="ECO:0000256" key="7">
    <source>
        <dbReference type="ARBA" id="ARBA00023204"/>
    </source>
</evidence>
<dbReference type="PANTHER" id="PTHR10815">
    <property type="entry name" value="METHYLATED-DNA--PROTEIN-CYSTEINE METHYLTRANSFERASE"/>
    <property type="match status" value="1"/>
</dbReference>
<dbReference type="InterPro" id="IPR036217">
    <property type="entry name" value="MethylDNA_cys_MeTrfase_DNAb"/>
</dbReference>
<evidence type="ECO:0000256" key="1">
    <source>
        <dbReference type="ARBA" id="ARBA00001286"/>
    </source>
</evidence>
<comment type="catalytic activity">
    <reaction evidence="8">
        <text>a 6-O-methyl-2'-deoxyguanosine in DNA + L-cysteinyl-[protein] = S-methyl-L-cysteinyl-[protein] + a 2'-deoxyguanosine in DNA</text>
        <dbReference type="Rhea" id="RHEA:24000"/>
        <dbReference type="Rhea" id="RHEA-COMP:10131"/>
        <dbReference type="Rhea" id="RHEA-COMP:10132"/>
        <dbReference type="Rhea" id="RHEA-COMP:11367"/>
        <dbReference type="Rhea" id="RHEA-COMP:11368"/>
        <dbReference type="ChEBI" id="CHEBI:29950"/>
        <dbReference type="ChEBI" id="CHEBI:82612"/>
        <dbReference type="ChEBI" id="CHEBI:85445"/>
        <dbReference type="ChEBI" id="CHEBI:85448"/>
        <dbReference type="EC" id="2.1.1.63"/>
    </reaction>
</comment>
<dbReference type="OrthoDB" id="9802228at2"/>
<dbReference type="Pfam" id="PF02870">
    <property type="entry name" value="Methyltransf_1N"/>
    <property type="match status" value="1"/>
</dbReference>
<keyword evidence="12" id="KW-1185">Reference proteome</keyword>
<evidence type="ECO:0000256" key="6">
    <source>
        <dbReference type="ARBA" id="ARBA00022763"/>
    </source>
</evidence>
<dbReference type="CDD" id="cd06445">
    <property type="entry name" value="ATase"/>
    <property type="match status" value="1"/>
</dbReference>
<proteinExistence type="inferred from homology"/>
<name>A0A2A5RNN8_9LACT</name>
<dbReference type="InterPro" id="IPR036388">
    <property type="entry name" value="WH-like_DNA-bd_sf"/>
</dbReference>
<evidence type="ECO:0000256" key="4">
    <source>
        <dbReference type="ARBA" id="ARBA00022603"/>
    </source>
</evidence>